<feature type="non-terminal residue" evidence="2">
    <location>
        <position position="179"/>
    </location>
</feature>
<organism evidence="2 3">
    <name type="scientific">Streptomyces alkaliterrae</name>
    <dbReference type="NCBI Taxonomy" id="2213162"/>
    <lineage>
        <taxon>Bacteria</taxon>
        <taxon>Bacillati</taxon>
        <taxon>Actinomycetota</taxon>
        <taxon>Actinomycetes</taxon>
        <taxon>Kitasatosporales</taxon>
        <taxon>Streptomycetaceae</taxon>
        <taxon>Streptomyces</taxon>
    </lineage>
</organism>
<comment type="caution">
    <text evidence="2">The sequence shown here is derived from an EMBL/GenBank/DDBJ whole genome shotgun (WGS) entry which is preliminary data.</text>
</comment>
<dbReference type="EMBL" id="JABJXA010000082">
    <property type="protein sequence ID" value="MBB1260160.1"/>
    <property type="molecule type" value="Genomic_DNA"/>
</dbReference>
<keyword evidence="1" id="KW-1133">Transmembrane helix</keyword>
<keyword evidence="1" id="KW-0472">Membrane</keyword>
<feature type="transmembrane region" description="Helical" evidence="1">
    <location>
        <begin position="32"/>
        <end position="52"/>
    </location>
</feature>
<gene>
    <name evidence="2" type="ORF">H3147_15150</name>
</gene>
<dbReference type="RefSeq" id="WP_181356377.1">
    <property type="nucleotide sequence ID" value="NZ_JABJXA010000082.1"/>
</dbReference>
<dbReference type="AlphaFoldDB" id="A0A7W3WXR9"/>
<evidence type="ECO:0000256" key="1">
    <source>
        <dbReference type="SAM" id="Phobius"/>
    </source>
</evidence>
<keyword evidence="1" id="KW-0812">Transmembrane</keyword>
<feature type="transmembrane region" description="Helical" evidence="1">
    <location>
        <begin position="58"/>
        <end position="78"/>
    </location>
</feature>
<proteinExistence type="predicted"/>
<sequence length="179" mass="18474">METGGGDSHTCALERPETAAALADYRRTARRWATVAATVLALAPTLVALDAVPAPIGVQAAAVAAPALVLAVRARLLAVRMRAALTRAHWTPCEAVALPTVWGRLHVALLDPATDHLWVVPLHAAKTRQHLAIPGASGRLWWCGDPAAGGVLSHPGGAGLVWSGPARTNPTAAALLSRA</sequence>
<protein>
    <submittedName>
        <fullName evidence="2">Uncharacterized protein</fullName>
    </submittedName>
</protein>
<reference evidence="3" key="1">
    <citation type="submission" date="2020-05" db="EMBL/GenBank/DDBJ databases">
        <title>Classification of alakaliphilic streptomycetes isolated from an alkaline soil next to Lonar Crater, India and a proposal for the recognition of Streptomyces alkaliterrae sp. nov.</title>
        <authorList>
            <person name="Golinska P."/>
        </authorList>
    </citation>
    <scope>NUCLEOTIDE SEQUENCE [LARGE SCALE GENOMIC DNA]</scope>
    <source>
        <strain evidence="3">OF8</strain>
    </source>
</reference>
<evidence type="ECO:0000313" key="2">
    <source>
        <dbReference type="EMBL" id="MBB1260160.1"/>
    </source>
</evidence>
<accession>A0A7W3WXR9</accession>
<evidence type="ECO:0000313" key="3">
    <source>
        <dbReference type="Proteomes" id="UP000517765"/>
    </source>
</evidence>
<name>A0A7W3WXR9_9ACTN</name>
<dbReference type="Proteomes" id="UP000517765">
    <property type="component" value="Unassembled WGS sequence"/>
</dbReference>